<name>A0A382WT12_9ZZZZ</name>
<dbReference type="InterPro" id="IPR013320">
    <property type="entry name" value="ConA-like_dom_sf"/>
</dbReference>
<proteinExistence type="predicted"/>
<dbReference type="Pfam" id="PF13385">
    <property type="entry name" value="Laminin_G_3"/>
    <property type="match status" value="1"/>
</dbReference>
<dbReference type="EMBL" id="UINC01161909">
    <property type="protein sequence ID" value="SVD61368.1"/>
    <property type="molecule type" value="Genomic_DNA"/>
</dbReference>
<evidence type="ECO:0008006" key="2">
    <source>
        <dbReference type="Google" id="ProtNLM"/>
    </source>
</evidence>
<sequence length="267" mass="28551">ASAPTLYYWCHHHASMGGTANTPAEASTTSMRYKIETKNQSVSTGYQDSSSGNHTITKYNSASLTTTAKYGSHSLSLTGGYFGAPSSSDWTWGTGNFTIEAWMYIVGAASTKIVMGNSTTSSVSTNWRIYSTSSGMAFGSSQALIYTGTTALPTGAWFHFAVSRSGSSNYMYINGTADATGTVSNSNNFSSTQPFWMGKAVDFGQLATNFYLDEVRLSNTARYTSNFNVSNAPHNAAYANDGNTKLLIHGDETGKITRVHGTSLAWS</sequence>
<dbReference type="AlphaFoldDB" id="A0A382WT12"/>
<reference evidence="1" key="1">
    <citation type="submission" date="2018-05" db="EMBL/GenBank/DDBJ databases">
        <authorList>
            <person name="Lanie J.A."/>
            <person name="Ng W.-L."/>
            <person name="Kazmierczak K.M."/>
            <person name="Andrzejewski T.M."/>
            <person name="Davidsen T.M."/>
            <person name="Wayne K.J."/>
            <person name="Tettelin H."/>
            <person name="Glass J.I."/>
            <person name="Rusch D."/>
            <person name="Podicherti R."/>
            <person name="Tsui H.-C.T."/>
            <person name="Winkler M.E."/>
        </authorList>
    </citation>
    <scope>NUCLEOTIDE SEQUENCE</scope>
</reference>
<organism evidence="1">
    <name type="scientific">marine metagenome</name>
    <dbReference type="NCBI Taxonomy" id="408172"/>
    <lineage>
        <taxon>unclassified sequences</taxon>
        <taxon>metagenomes</taxon>
        <taxon>ecological metagenomes</taxon>
    </lineage>
</organism>
<accession>A0A382WT12</accession>
<feature type="non-terminal residue" evidence="1">
    <location>
        <position position="1"/>
    </location>
</feature>
<dbReference type="SUPFAM" id="SSF49899">
    <property type="entry name" value="Concanavalin A-like lectins/glucanases"/>
    <property type="match status" value="1"/>
</dbReference>
<protein>
    <recommendedName>
        <fullName evidence="2">LamG-like jellyroll fold domain-containing protein</fullName>
    </recommendedName>
</protein>
<gene>
    <name evidence="1" type="ORF">METZ01_LOCUS414222</name>
</gene>
<evidence type="ECO:0000313" key="1">
    <source>
        <dbReference type="EMBL" id="SVD61368.1"/>
    </source>
</evidence>
<dbReference type="Gene3D" id="2.60.120.200">
    <property type="match status" value="1"/>
</dbReference>